<feature type="region of interest" description="Disordered" evidence="10">
    <location>
        <begin position="86"/>
        <end position="106"/>
    </location>
</feature>
<dbReference type="PANTHER" id="PTHR46103:SF1">
    <property type="entry name" value="RRNA METHYLTRANSFERASE 1, MITOCHONDRIAL"/>
    <property type="match status" value="1"/>
</dbReference>
<feature type="region of interest" description="Disordered" evidence="10">
    <location>
        <begin position="132"/>
        <end position="203"/>
    </location>
</feature>
<feature type="compositionally biased region" description="Basic and acidic residues" evidence="10">
    <location>
        <begin position="985"/>
        <end position="998"/>
    </location>
</feature>
<dbReference type="InterPro" id="IPR013123">
    <property type="entry name" value="SpoU_subst-bd"/>
</dbReference>
<comment type="subcellular location">
    <subcellularLocation>
        <location evidence="1">Mitochondrion</location>
    </subcellularLocation>
</comment>
<feature type="region of interest" description="Disordered" evidence="10">
    <location>
        <begin position="820"/>
        <end position="853"/>
    </location>
</feature>
<dbReference type="SUPFAM" id="SSF75217">
    <property type="entry name" value="alpha/beta knot"/>
    <property type="match status" value="1"/>
</dbReference>
<feature type="region of interest" description="Disordered" evidence="10">
    <location>
        <begin position="942"/>
        <end position="1013"/>
    </location>
</feature>
<feature type="region of interest" description="Disordered" evidence="10">
    <location>
        <begin position="876"/>
        <end position="917"/>
    </location>
</feature>
<feature type="compositionally biased region" description="Low complexity" evidence="10">
    <location>
        <begin position="187"/>
        <end position="198"/>
    </location>
</feature>
<keyword evidence="5" id="KW-0808">Transferase</keyword>
<dbReference type="SUPFAM" id="SSF55315">
    <property type="entry name" value="L30e-like"/>
    <property type="match status" value="1"/>
</dbReference>
<dbReference type="AlphaFoldDB" id="A0AAV9UAM2"/>
<protein>
    <recommendedName>
        <fullName evidence="9">rRNA methyltransferase 1, mitochondrial</fullName>
    </recommendedName>
</protein>
<sequence>MYRGIAHAGLSRIPTSRHVPIRCVKGCYSCRELSSTVVLGHQNQNAPWMLRGNRASRYQAKLKKESFMEMVKDKELRARYGEGLRDNSHTASWESIPPPPANRSGSVAFRTEPLTEETGLTGSGALFTWDRSRESSTSTKPAVEPPASAVLNRQKYDPREIVREKRRGQEDQEFKTTSRDQTPFDRSPPITRIPTIPSEYGVPWPSEQKEVHWGGPRIRVHESENPAAFSVDNLGPNFKKKKEPFTKPPNFYRVAVAQKNSDDYDVSSQKWLSHSYSPLDGELESSEIGRSRYGGYDGREEITVLKKPPRELPYSSPTSEFLYGHNICKLALKEKKRKIHKLHIYTGLMRQSGTIEKERVLRDLARESKIPVLATQDVGLLDAMSKGRPHNGFALEVEAMDIPMVSHLVKPHKQGTFNAPFHQSTSYAEIKTKREGRQPFVLVLDQVLDGGNFGAILRSAYFLGVDAVFINAKNSTPPTAVTSRASAGALEAIDFYDIGSLHSFIELSQKQGWKFYGAMPTPSQRDLKISLTKKATKWYDMEGLGDPTSRHPVALVMGNEADGLRPTIQKLLDSYVTIRKGEDVDVVVDSLNVGVAASILAHAFLNPAVKGGASVPAMNKRSTRRLAARDAVVENMLFQVDDGKYEAPRYNGLKEVKEWGEEDEGLGDPRTENALFNVSQAAMDLGDGGGDEVEDGDEDGGIVDGEDEDSEVSDEEDEDPEFVDEDFEEEEDSGIEDDEDIESDGEEESDEETAEPPTPRSADKDINAAAKPRQDMGVRFDSLIASKRVPKPPTDEEIEANNEAAMEELNEELDWEEVQEMAEEGIEEQEVRELQEEKKQKATRKSREWDAIKPEEPDFAAGLVGPFIVSETGPKVAAVATSPPSPDAIEEQELDEGKKKKSKRKKKITPNPLPKKLQEMADHLGLVFTKNATVKQKKMLKKARKKMQLESRKKVREDASEVRRDLGKQVDPMLLKGSKGRRKRDGMEVQRMVDREKIAATPDVETVPLESKE</sequence>
<dbReference type="SMART" id="SM00967">
    <property type="entry name" value="SpoU_sub_bind"/>
    <property type="match status" value="1"/>
</dbReference>
<dbReference type="Proteomes" id="UP001373714">
    <property type="component" value="Unassembled WGS sequence"/>
</dbReference>
<evidence type="ECO:0000256" key="5">
    <source>
        <dbReference type="ARBA" id="ARBA00022679"/>
    </source>
</evidence>
<dbReference type="GO" id="GO:0005739">
    <property type="term" value="C:mitochondrion"/>
    <property type="evidence" value="ECO:0007669"/>
    <property type="project" value="UniProtKB-SubCell"/>
</dbReference>
<dbReference type="Gene3D" id="3.30.1330.30">
    <property type="match status" value="1"/>
</dbReference>
<keyword evidence="7" id="KW-0809">Transit peptide</keyword>
<dbReference type="EMBL" id="JAVHNS010000013">
    <property type="protein sequence ID" value="KAK6337394.1"/>
    <property type="molecule type" value="Genomic_DNA"/>
</dbReference>
<dbReference type="PANTHER" id="PTHR46103">
    <property type="entry name" value="RRNA METHYLTRANSFERASE 1, MITOCHONDRIAL"/>
    <property type="match status" value="1"/>
</dbReference>
<evidence type="ECO:0000256" key="6">
    <source>
        <dbReference type="ARBA" id="ARBA00022691"/>
    </source>
</evidence>
<dbReference type="GO" id="GO:0016435">
    <property type="term" value="F:rRNA (guanine) methyltransferase activity"/>
    <property type="evidence" value="ECO:0007669"/>
    <property type="project" value="TreeGrafter"/>
</dbReference>
<feature type="compositionally biased region" description="Basic residues" evidence="10">
    <location>
        <begin position="899"/>
        <end position="908"/>
    </location>
</feature>
<dbReference type="InterPro" id="IPR001537">
    <property type="entry name" value="SpoU_MeTrfase"/>
</dbReference>
<evidence type="ECO:0000256" key="8">
    <source>
        <dbReference type="ARBA" id="ARBA00023128"/>
    </source>
</evidence>
<accession>A0AAV9UAM2</accession>
<dbReference type="InterPro" id="IPR029026">
    <property type="entry name" value="tRNA_m1G_MTases_N"/>
</dbReference>
<feature type="compositionally biased region" description="Basic and acidic residues" evidence="10">
    <location>
        <begin position="947"/>
        <end position="968"/>
    </location>
</feature>
<dbReference type="InterPro" id="IPR047182">
    <property type="entry name" value="MRM1"/>
</dbReference>
<evidence type="ECO:0000259" key="11">
    <source>
        <dbReference type="SMART" id="SM00967"/>
    </source>
</evidence>
<evidence type="ECO:0000256" key="10">
    <source>
        <dbReference type="SAM" id="MobiDB-lite"/>
    </source>
</evidence>
<dbReference type="InterPro" id="IPR029064">
    <property type="entry name" value="Ribosomal_eL30-like_sf"/>
</dbReference>
<keyword evidence="3" id="KW-0698">rRNA processing</keyword>
<feature type="compositionally biased region" description="Basic and acidic residues" evidence="10">
    <location>
        <begin position="154"/>
        <end position="178"/>
    </location>
</feature>
<evidence type="ECO:0000256" key="1">
    <source>
        <dbReference type="ARBA" id="ARBA00004173"/>
    </source>
</evidence>
<evidence type="ECO:0000256" key="2">
    <source>
        <dbReference type="ARBA" id="ARBA00007228"/>
    </source>
</evidence>
<keyword evidence="6" id="KW-0949">S-adenosyl-L-methionine</keyword>
<name>A0AAV9UAM2_9PEZI</name>
<reference evidence="12 13" key="1">
    <citation type="submission" date="2019-10" db="EMBL/GenBank/DDBJ databases">
        <authorList>
            <person name="Palmer J.M."/>
        </authorList>
    </citation>
    <scope>NUCLEOTIDE SEQUENCE [LARGE SCALE GENOMIC DNA]</scope>
    <source>
        <strain evidence="12 13">TWF730</strain>
    </source>
</reference>
<comment type="similarity">
    <text evidence="2">Belongs to the class IV-like SAM-binding methyltransferase superfamily. RNA methyltransferase TrmH family.</text>
</comment>
<evidence type="ECO:0000313" key="12">
    <source>
        <dbReference type="EMBL" id="KAK6337394.1"/>
    </source>
</evidence>
<dbReference type="Pfam" id="PF00588">
    <property type="entry name" value="SpoU_methylase"/>
    <property type="match status" value="1"/>
</dbReference>
<keyword evidence="13" id="KW-1185">Reference proteome</keyword>
<dbReference type="InterPro" id="IPR029028">
    <property type="entry name" value="Alpha/beta_knot_MTases"/>
</dbReference>
<keyword evidence="4" id="KW-0489">Methyltransferase</keyword>
<feature type="compositionally biased region" description="Basic and acidic residues" evidence="10">
    <location>
        <begin position="761"/>
        <end position="778"/>
    </location>
</feature>
<gene>
    <name evidence="12" type="ORF">TWF730_002795</name>
</gene>
<evidence type="ECO:0000256" key="3">
    <source>
        <dbReference type="ARBA" id="ARBA00022552"/>
    </source>
</evidence>
<evidence type="ECO:0000256" key="4">
    <source>
        <dbReference type="ARBA" id="ARBA00022603"/>
    </source>
</evidence>
<dbReference type="CDD" id="cd18105">
    <property type="entry name" value="SpoU-like_MRM1"/>
    <property type="match status" value="1"/>
</dbReference>
<feature type="compositionally biased region" description="Basic and acidic residues" evidence="10">
    <location>
        <begin position="829"/>
        <end position="853"/>
    </location>
</feature>
<keyword evidence="8" id="KW-0496">Mitochondrion</keyword>
<evidence type="ECO:0000256" key="7">
    <source>
        <dbReference type="ARBA" id="ARBA00022946"/>
    </source>
</evidence>
<organism evidence="12 13">
    <name type="scientific">Orbilia blumenaviensis</name>
    <dbReference type="NCBI Taxonomy" id="1796055"/>
    <lineage>
        <taxon>Eukaryota</taxon>
        <taxon>Fungi</taxon>
        <taxon>Dikarya</taxon>
        <taxon>Ascomycota</taxon>
        <taxon>Pezizomycotina</taxon>
        <taxon>Orbiliomycetes</taxon>
        <taxon>Orbiliales</taxon>
        <taxon>Orbiliaceae</taxon>
        <taxon>Orbilia</taxon>
    </lineage>
</organism>
<feature type="region of interest" description="Disordered" evidence="10">
    <location>
        <begin position="682"/>
        <end position="797"/>
    </location>
</feature>
<proteinExistence type="inferred from homology"/>
<dbReference type="InterPro" id="IPR047261">
    <property type="entry name" value="MRM1_MeTrfase_dom"/>
</dbReference>
<feature type="compositionally biased region" description="Acidic residues" evidence="10">
    <location>
        <begin position="689"/>
        <end position="754"/>
    </location>
</feature>
<dbReference type="Gene3D" id="3.40.1280.10">
    <property type="match status" value="1"/>
</dbReference>
<evidence type="ECO:0000256" key="9">
    <source>
        <dbReference type="ARBA" id="ARBA00034881"/>
    </source>
</evidence>
<evidence type="ECO:0000313" key="13">
    <source>
        <dbReference type="Proteomes" id="UP001373714"/>
    </source>
</evidence>
<dbReference type="GO" id="GO:0003723">
    <property type="term" value="F:RNA binding"/>
    <property type="evidence" value="ECO:0007669"/>
    <property type="project" value="InterPro"/>
</dbReference>
<comment type="caution">
    <text evidence="12">The sequence shown here is derived from an EMBL/GenBank/DDBJ whole genome shotgun (WGS) entry which is preliminary data.</text>
</comment>
<feature type="domain" description="RNA 2-O ribose methyltransferase substrate binding" evidence="11">
    <location>
        <begin position="321"/>
        <end position="403"/>
    </location>
</feature>